<keyword evidence="3" id="KW-1185">Reference proteome</keyword>
<dbReference type="RefSeq" id="WP_131849093.1">
    <property type="nucleotide sequence ID" value="NZ_SLXV01000025.1"/>
</dbReference>
<organism evidence="2 3">
    <name type="scientific">Baia soyae</name>
    <dbReference type="NCBI Taxonomy" id="1544746"/>
    <lineage>
        <taxon>Bacteria</taxon>
        <taxon>Bacillati</taxon>
        <taxon>Bacillota</taxon>
        <taxon>Bacilli</taxon>
        <taxon>Bacillales</taxon>
        <taxon>Thermoactinomycetaceae</taxon>
        <taxon>Baia</taxon>
    </lineage>
</organism>
<dbReference type="OrthoDB" id="2988969at2"/>
<dbReference type="EMBL" id="SLXV01000025">
    <property type="protein sequence ID" value="TCP66253.1"/>
    <property type="molecule type" value="Genomic_DNA"/>
</dbReference>
<feature type="region of interest" description="Disordered" evidence="1">
    <location>
        <begin position="1"/>
        <end position="43"/>
    </location>
</feature>
<feature type="compositionally biased region" description="Basic residues" evidence="1">
    <location>
        <begin position="1"/>
        <end position="12"/>
    </location>
</feature>
<protein>
    <submittedName>
        <fullName evidence="2">Uncharacterized protein</fullName>
    </submittedName>
</protein>
<name>A0A4R2RSE8_9BACL</name>
<evidence type="ECO:0000313" key="2">
    <source>
        <dbReference type="EMBL" id="TCP66253.1"/>
    </source>
</evidence>
<feature type="region of interest" description="Disordered" evidence="1">
    <location>
        <begin position="99"/>
        <end position="131"/>
    </location>
</feature>
<dbReference type="AlphaFoldDB" id="A0A4R2RSE8"/>
<gene>
    <name evidence="2" type="ORF">EDD57_1253</name>
</gene>
<sequence length="162" mass="18010">MKSRKPKSHKRPFMNNTTFPARKSRSTRGKTISTNPQVKSKSVRLNFMDSMKKLEGLAGNFSKKSSDVKQMIEAFQSFSRAFKDQGAFKQLIGALSQLNQSQLKPKPSSKGKPTKQAADGEEKQTISEDVDVGNTDSLFDLINSPGLNDLVKTVLSSRKKKK</sequence>
<evidence type="ECO:0000256" key="1">
    <source>
        <dbReference type="SAM" id="MobiDB-lite"/>
    </source>
</evidence>
<comment type="caution">
    <text evidence="2">The sequence shown here is derived from an EMBL/GenBank/DDBJ whole genome shotgun (WGS) entry which is preliminary data.</text>
</comment>
<feature type="compositionally biased region" description="Polar residues" evidence="1">
    <location>
        <begin position="29"/>
        <end position="40"/>
    </location>
</feature>
<proteinExistence type="predicted"/>
<evidence type="ECO:0000313" key="3">
    <source>
        <dbReference type="Proteomes" id="UP000294746"/>
    </source>
</evidence>
<reference evidence="2 3" key="1">
    <citation type="submission" date="2019-03" db="EMBL/GenBank/DDBJ databases">
        <title>Genomic Encyclopedia of Type Strains, Phase IV (KMG-IV): sequencing the most valuable type-strain genomes for metagenomic binning, comparative biology and taxonomic classification.</title>
        <authorList>
            <person name="Goeker M."/>
        </authorList>
    </citation>
    <scope>NUCLEOTIDE SEQUENCE [LARGE SCALE GENOMIC DNA]</scope>
    <source>
        <strain evidence="2 3">DSM 46831</strain>
    </source>
</reference>
<dbReference type="Proteomes" id="UP000294746">
    <property type="component" value="Unassembled WGS sequence"/>
</dbReference>
<accession>A0A4R2RSE8</accession>